<dbReference type="EMBL" id="BK014659">
    <property type="protein sequence ID" value="DAD66390.1"/>
    <property type="molecule type" value="Genomic_DNA"/>
</dbReference>
<name>A0A8S5L908_9CAUD</name>
<sequence length="275" mass="31295">MSQQKQSSSVVRYQLYPSLIDAYTNYSQSEVIYNKYWGGAESPALTLEEYEAQAFQDLIDKINRVLKDLIKADVGTAFNELVDCLILGQKSPKMEVEKLCDEAGNVVSLKAHYNKRTFIYPVDAVRLFANNYKGAIPQMFVEGVLPTRRGDVRLYGFLDELMPLSVHDIKTTGSYEVGKFKGNAQHLVYPYCLREMGYTGVDLFSYDVAEISTNITKQNPEPPEVVVKLKATYSEEYLFTPERDIPLLEDKVVELIDFIEANRHLITNPKIFASE</sequence>
<accession>A0A8S5L908</accession>
<evidence type="ECO:0000313" key="1">
    <source>
        <dbReference type="EMBL" id="DAD66390.1"/>
    </source>
</evidence>
<organism evidence="1">
    <name type="scientific">Siphoviridae sp. ct4T77</name>
    <dbReference type="NCBI Taxonomy" id="2823563"/>
    <lineage>
        <taxon>Viruses</taxon>
        <taxon>Duplodnaviria</taxon>
        <taxon>Heunggongvirae</taxon>
        <taxon>Uroviricota</taxon>
        <taxon>Caudoviricetes</taxon>
    </lineage>
</organism>
<reference evidence="1" key="1">
    <citation type="journal article" date="2021" name="Proc. Natl. Acad. Sci. U.S.A.">
        <title>A Catalog of Tens of Thousands of Viruses from Human Metagenomes Reveals Hidden Associations with Chronic Diseases.</title>
        <authorList>
            <person name="Tisza M.J."/>
            <person name="Buck C.B."/>
        </authorList>
    </citation>
    <scope>NUCLEOTIDE SEQUENCE</scope>
    <source>
        <strain evidence="1">Ct4T77</strain>
    </source>
</reference>
<protein>
    <submittedName>
        <fullName evidence="1">Uncharacterized protein</fullName>
    </submittedName>
</protein>
<proteinExistence type="predicted"/>